<comment type="cofactor">
    <cofactor evidence="2">
        <name>Mn(2+)</name>
        <dbReference type="ChEBI" id="CHEBI:29035"/>
    </cofactor>
    <text evidence="2">The Mn(2+) ion enhances activity.</text>
</comment>
<feature type="binding site" evidence="2">
    <location>
        <position position="132"/>
    </location>
    <ligand>
        <name>Mn(2+)</name>
        <dbReference type="ChEBI" id="CHEBI:29035"/>
        <label>2</label>
    </ligand>
</feature>
<evidence type="ECO:0000313" key="5">
    <source>
        <dbReference type="Proteomes" id="UP001310022"/>
    </source>
</evidence>
<dbReference type="AlphaFoldDB" id="A0AAN5AJZ6"/>
<dbReference type="Proteomes" id="UP001310022">
    <property type="component" value="Unassembled WGS sequence"/>
</dbReference>
<dbReference type="PANTHER" id="PTHR11014:SF63">
    <property type="entry name" value="METALLOPEPTIDASE, PUTATIVE (AFU_ORTHOLOGUE AFUA_6G09600)-RELATED"/>
    <property type="match status" value="1"/>
</dbReference>
<dbReference type="InterPro" id="IPR017439">
    <property type="entry name" value="Amidohydrolase"/>
</dbReference>
<dbReference type="RefSeq" id="WP_338237551.1">
    <property type="nucleotide sequence ID" value="NZ_BQKE01000001.1"/>
</dbReference>
<dbReference type="Pfam" id="PF01546">
    <property type="entry name" value="Peptidase_M20"/>
    <property type="match status" value="1"/>
</dbReference>
<dbReference type="PIRSF" id="PIRSF005962">
    <property type="entry name" value="Pept_M20D_amidohydro"/>
    <property type="match status" value="1"/>
</dbReference>
<sequence length="390" mass="41987">MKTKALALKDYIIDIRRKIHANPELGYQEYETANLVAGELRKLGLEPQMEVAKTGVVAEFRKGAGPLIALRADMDALPIQEATGLPFASQIPNVSHACGHDAHTAMLLGAAQILKEEEFEGGIRLIFQPAEENNYDDPDRFSGGERMVKENVMEGVDYAVALHQVPMMPSGMMSLTDGPVMAAADVFTIVVEGRASHGGLSPEMGVDAVYVAAQIINNLQAIVARNISPTESGVVSIGTIEGGFAPNVIADKVVLRGTCRALSQESMAYIRERIQTIIQQTAGMHGAKASYEITQHYDVTENHPTPTKVGRAVAKELLGEQAIIALGPNMGAEDFSFMAQAVPSVFGLLGTQITPEVSYSLHHPRMNLNEDMLPLGTAWLAQTALELMKG</sequence>
<evidence type="ECO:0000256" key="1">
    <source>
        <dbReference type="ARBA" id="ARBA00022801"/>
    </source>
</evidence>
<keyword evidence="1" id="KW-0378">Hydrolase</keyword>
<dbReference type="CDD" id="cd03886">
    <property type="entry name" value="M20_Acy1"/>
    <property type="match status" value="1"/>
</dbReference>
<feature type="binding site" evidence="2">
    <location>
        <position position="163"/>
    </location>
    <ligand>
        <name>Mn(2+)</name>
        <dbReference type="ChEBI" id="CHEBI:29035"/>
        <label>2</label>
    </ligand>
</feature>
<dbReference type="GO" id="GO:0046872">
    <property type="term" value="F:metal ion binding"/>
    <property type="evidence" value="ECO:0007669"/>
    <property type="project" value="UniProtKB-KW"/>
</dbReference>
<dbReference type="GO" id="GO:0019877">
    <property type="term" value="P:diaminopimelate biosynthetic process"/>
    <property type="evidence" value="ECO:0007669"/>
    <property type="project" value="UniProtKB-ARBA"/>
</dbReference>
<keyword evidence="2" id="KW-0464">Manganese</keyword>
<evidence type="ECO:0000313" key="4">
    <source>
        <dbReference type="EMBL" id="GJM62230.1"/>
    </source>
</evidence>
<feature type="binding site" evidence="2">
    <location>
        <position position="98"/>
    </location>
    <ligand>
        <name>Mn(2+)</name>
        <dbReference type="ChEBI" id="CHEBI:29035"/>
        <label>2</label>
    </ligand>
</feature>
<dbReference type="GO" id="GO:0050118">
    <property type="term" value="F:N-acetyldiaminopimelate deacetylase activity"/>
    <property type="evidence" value="ECO:0007669"/>
    <property type="project" value="UniProtKB-ARBA"/>
</dbReference>
<dbReference type="NCBIfam" id="TIGR01891">
    <property type="entry name" value="amidohydrolases"/>
    <property type="match status" value="1"/>
</dbReference>
<dbReference type="InterPro" id="IPR036264">
    <property type="entry name" value="Bact_exopeptidase_dim_dom"/>
</dbReference>
<keyword evidence="5" id="KW-1185">Reference proteome</keyword>
<dbReference type="Gene3D" id="3.30.70.360">
    <property type="match status" value="1"/>
</dbReference>
<feature type="domain" description="Peptidase M20 dimerisation" evidence="3">
    <location>
        <begin position="187"/>
        <end position="282"/>
    </location>
</feature>
<dbReference type="SUPFAM" id="SSF53187">
    <property type="entry name" value="Zn-dependent exopeptidases"/>
    <property type="match status" value="1"/>
</dbReference>
<dbReference type="SUPFAM" id="SSF55031">
    <property type="entry name" value="Bacterial exopeptidase dimerisation domain"/>
    <property type="match status" value="1"/>
</dbReference>
<reference evidence="4 5" key="1">
    <citation type="submission" date="2021-12" db="EMBL/GenBank/DDBJ databases">
        <title>Genome sequencing of bacteria with rrn-lacking chromosome and rrn-plasmid.</title>
        <authorList>
            <person name="Anda M."/>
            <person name="Iwasaki W."/>
        </authorList>
    </citation>
    <scope>NUCLEOTIDE SEQUENCE [LARGE SCALE GENOMIC DNA]</scope>
    <source>
        <strain evidence="4 5">NBRC 15940</strain>
    </source>
</reference>
<feature type="binding site" evidence="2">
    <location>
        <position position="362"/>
    </location>
    <ligand>
        <name>Mn(2+)</name>
        <dbReference type="ChEBI" id="CHEBI:29035"/>
        <label>2</label>
    </ligand>
</feature>
<comment type="caution">
    <text evidence="4">The sequence shown here is derived from an EMBL/GenBank/DDBJ whole genome shotgun (WGS) entry which is preliminary data.</text>
</comment>
<protein>
    <submittedName>
        <fullName evidence="4">Amidohydrolase</fullName>
    </submittedName>
</protein>
<dbReference type="FunFam" id="3.30.70.360:FF:000001">
    <property type="entry name" value="N-acetyldiaminopimelate deacetylase"/>
    <property type="match status" value="1"/>
</dbReference>
<evidence type="ECO:0000256" key="2">
    <source>
        <dbReference type="PIRSR" id="PIRSR005962-1"/>
    </source>
</evidence>
<accession>A0AAN5AJZ6</accession>
<gene>
    <name evidence="4" type="ORF">PEDI_27820</name>
</gene>
<dbReference type="InterPro" id="IPR011650">
    <property type="entry name" value="Peptidase_M20_dimer"/>
</dbReference>
<dbReference type="Pfam" id="PF07687">
    <property type="entry name" value="M20_dimer"/>
    <property type="match status" value="1"/>
</dbReference>
<evidence type="ECO:0000259" key="3">
    <source>
        <dbReference type="Pfam" id="PF07687"/>
    </source>
</evidence>
<organism evidence="4 5">
    <name type="scientific">Persicobacter diffluens</name>
    <dbReference type="NCBI Taxonomy" id="981"/>
    <lineage>
        <taxon>Bacteria</taxon>
        <taxon>Pseudomonadati</taxon>
        <taxon>Bacteroidota</taxon>
        <taxon>Cytophagia</taxon>
        <taxon>Cytophagales</taxon>
        <taxon>Persicobacteraceae</taxon>
        <taxon>Persicobacter</taxon>
    </lineage>
</organism>
<feature type="binding site" evidence="2">
    <location>
        <position position="100"/>
    </location>
    <ligand>
        <name>Mn(2+)</name>
        <dbReference type="ChEBI" id="CHEBI:29035"/>
        <label>2</label>
    </ligand>
</feature>
<proteinExistence type="predicted"/>
<keyword evidence="2" id="KW-0479">Metal-binding</keyword>
<dbReference type="Gene3D" id="3.40.630.10">
    <property type="entry name" value="Zn peptidases"/>
    <property type="match status" value="1"/>
</dbReference>
<dbReference type="PANTHER" id="PTHR11014">
    <property type="entry name" value="PEPTIDASE M20 FAMILY MEMBER"/>
    <property type="match status" value="1"/>
</dbReference>
<dbReference type="InterPro" id="IPR002933">
    <property type="entry name" value="Peptidase_M20"/>
</dbReference>
<dbReference type="EMBL" id="BQKE01000001">
    <property type="protein sequence ID" value="GJM62230.1"/>
    <property type="molecule type" value="Genomic_DNA"/>
</dbReference>
<name>A0AAN5AJZ6_9BACT</name>